<name>A0A1J4TVP3_9BACT</name>
<evidence type="ECO:0000313" key="2">
    <source>
        <dbReference type="EMBL" id="OIO15704.1"/>
    </source>
</evidence>
<feature type="domain" description="SpoVT-AbrB" evidence="1">
    <location>
        <begin position="9"/>
        <end position="46"/>
    </location>
</feature>
<evidence type="ECO:0000313" key="3">
    <source>
        <dbReference type="Proteomes" id="UP000183120"/>
    </source>
</evidence>
<dbReference type="STRING" id="1805209.AUJ73_00180"/>
<dbReference type="GO" id="GO:0003677">
    <property type="term" value="F:DNA binding"/>
    <property type="evidence" value="ECO:0007669"/>
    <property type="project" value="InterPro"/>
</dbReference>
<dbReference type="SUPFAM" id="SSF89447">
    <property type="entry name" value="AbrB/MazE/MraZ-like"/>
    <property type="match status" value="1"/>
</dbReference>
<gene>
    <name evidence="2" type="ORF">AUJ73_00180</name>
</gene>
<dbReference type="Proteomes" id="UP000183120">
    <property type="component" value="Unassembled WGS sequence"/>
</dbReference>
<sequence length="63" mass="6977">MHKVIKIGSHSHAVIIPADFIHALGIKTGDKVKMILDKTKGKITIYFSGILQLSLPTPLRKKK</sequence>
<dbReference type="Pfam" id="PF04014">
    <property type="entry name" value="MazE_antitoxin"/>
    <property type="match status" value="1"/>
</dbReference>
<evidence type="ECO:0000259" key="1">
    <source>
        <dbReference type="Pfam" id="PF04014"/>
    </source>
</evidence>
<proteinExistence type="predicted"/>
<dbReference type="AlphaFoldDB" id="A0A1J4TVP3"/>
<reference evidence="2 3" key="1">
    <citation type="journal article" date="2016" name="Environ. Microbiol.">
        <title>Genomic resolution of a cold subsurface aquifer community provides metabolic insights for novel microbes adapted to high CO concentrations.</title>
        <authorList>
            <person name="Probst A.J."/>
            <person name="Castelle C.J."/>
            <person name="Singh A."/>
            <person name="Brown C.T."/>
            <person name="Anantharaman K."/>
            <person name="Sharon I."/>
            <person name="Hug L.A."/>
            <person name="Burstein D."/>
            <person name="Emerson J.B."/>
            <person name="Thomas B.C."/>
            <person name="Banfield J.F."/>
        </authorList>
    </citation>
    <scope>NUCLEOTIDE SEQUENCE [LARGE SCALE GENOMIC DNA]</scope>
    <source>
        <strain evidence="2">CG1_02_37_22</strain>
    </source>
</reference>
<dbReference type="InterPro" id="IPR037914">
    <property type="entry name" value="SpoVT-AbrB_sf"/>
</dbReference>
<dbReference type="EMBL" id="MNUY01000002">
    <property type="protein sequence ID" value="OIO15704.1"/>
    <property type="molecule type" value="Genomic_DNA"/>
</dbReference>
<dbReference type="InterPro" id="IPR007159">
    <property type="entry name" value="SpoVT-AbrB_dom"/>
</dbReference>
<organism evidence="2 3">
    <name type="scientific">Candidatus Gottesmanbacteria bacterium CG1_02_37_22</name>
    <dbReference type="NCBI Taxonomy" id="1805209"/>
    <lineage>
        <taxon>Bacteria</taxon>
        <taxon>Candidatus Gottesmaniibacteriota</taxon>
    </lineage>
</organism>
<accession>A0A1J4TVP3</accession>
<comment type="caution">
    <text evidence="2">The sequence shown here is derived from an EMBL/GenBank/DDBJ whole genome shotgun (WGS) entry which is preliminary data.</text>
</comment>
<protein>
    <recommendedName>
        <fullName evidence="1">SpoVT-AbrB domain-containing protein</fullName>
    </recommendedName>
</protein>
<dbReference type="Gene3D" id="2.10.260.10">
    <property type="match status" value="1"/>
</dbReference>